<comment type="subcellular location">
    <subcellularLocation>
        <location evidence="7">Endomembrane system</location>
        <topology evidence="7">Lipid-anchor</topology>
        <orientation evidence="7">Cytoplasmic side</orientation>
    </subcellularLocation>
</comment>
<dbReference type="PROSITE" id="PS50859">
    <property type="entry name" value="LONGIN"/>
    <property type="match status" value="1"/>
</dbReference>
<dbReference type="InterPro" id="IPR011012">
    <property type="entry name" value="Longin-like_dom_sf"/>
</dbReference>
<sequence>RNYFCIFLKLLILFFGDINVEYKVHAYNRNGLCALGFMDDHYPVRSAFSLLNQIIDEYQKNFGESWRNAQADSTQPWPYLNDALAKFQVSVSFFVHVCSSFNVLGSYLKDITWRFREVILKILF</sequence>
<comment type="similarity">
    <text evidence="1">Belongs to the synaptobrevin family.</text>
</comment>
<comment type="caution">
    <text evidence="10">The sequence shown here is derived from an EMBL/GenBank/DDBJ whole genome shotgun (WGS) entry which is preliminary data.</text>
</comment>
<proteinExistence type="inferred from homology"/>
<dbReference type="Gene3D" id="3.30.450.50">
    <property type="entry name" value="Longin domain"/>
    <property type="match status" value="1"/>
</dbReference>
<keyword evidence="5" id="KW-0449">Lipoprotein</keyword>
<dbReference type="InterPro" id="IPR010908">
    <property type="entry name" value="Longin_dom"/>
</dbReference>
<dbReference type="EMBL" id="JABFAA010000004">
    <property type="protein sequence ID" value="MBA0681212.1"/>
    <property type="molecule type" value="Genomic_DNA"/>
</dbReference>
<gene>
    <name evidence="10" type="ORF">Goari_012866</name>
</gene>
<evidence type="ECO:0000256" key="1">
    <source>
        <dbReference type="ARBA" id="ARBA00008025"/>
    </source>
</evidence>
<feature type="non-terminal residue" evidence="10">
    <location>
        <position position="124"/>
    </location>
</feature>
<evidence type="ECO:0000256" key="6">
    <source>
        <dbReference type="ARBA" id="ARBA00023289"/>
    </source>
</evidence>
<evidence type="ECO:0000256" key="2">
    <source>
        <dbReference type="ARBA" id="ARBA00022481"/>
    </source>
</evidence>
<dbReference type="GO" id="GO:0005794">
    <property type="term" value="C:Golgi apparatus"/>
    <property type="evidence" value="ECO:0007669"/>
    <property type="project" value="TreeGrafter"/>
</dbReference>
<keyword evidence="2" id="KW-0488">Methylation</keyword>
<dbReference type="GO" id="GO:0005484">
    <property type="term" value="F:SNAP receptor activity"/>
    <property type="evidence" value="ECO:0007669"/>
    <property type="project" value="TreeGrafter"/>
</dbReference>
<reference evidence="10 11" key="1">
    <citation type="journal article" date="2019" name="Genome Biol. Evol.">
        <title>Insights into the evolution of the New World diploid cottons (Gossypium, subgenus Houzingenia) based on genome sequencing.</title>
        <authorList>
            <person name="Grover C.E."/>
            <person name="Arick M.A. 2nd"/>
            <person name="Thrash A."/>
            <person name="Conover J.L."/>
            <person name="Sanders W.S."/>
            <person name="Peterson D.G."/>
            <person name="Frelichowski J.E."/>
            <person name="Scheffler J.A."/>
            <person name="Scheffler B.E."/>
            <person name="Wendel J.F."/>
        </authorList>
    </citation>
    <scope>NUCLEOTIDE SEQUENCE [LARGE SCALE GENOMIC DNA]</scope>
    <source>
        <strain evidence="10">185</strain>
        <tissue evidence="10">Leaf</tissue>
    </source>
</reference>
<feature type="signal peptide" evidence="8">
    <location>
        <begin position="1"/>
        <end position="26"/>
    </location>
</feature>
<dbReference type="GO" id="GO:0006888">
    <property type="term" value="P:endoplasmic reticulum to Golgi vesicle-mediated transport"/>
    <property type="evidence" value="ECO:0007669"/>
    <property type="project" value="TreeGrafter"/>
</dbReference>
<evidence type="ECO:0000256" key="7">
    <source>
        <dbReference type="ARBA" id="ARBA00046278"/>
    </source>
</evidence>
<dbReference type="AlphaFoldDB" id="A0A7J8X1W8"/>
<dbReference type="Pfam" id="PF13774">
    <property type="entry name" value="Longin"/>
    <property type="match status" value="1"/>
</dbReference>
<evidence type="ECO:0000313" key="11">
    <source>
        <dbReference type="Proteomes" id="UP000593577"/>
    </source>
</evidence>
<dbReference type="SUPFAM" id="SSF64356">
    <property type="entry name" value="SNARE-like"/>
    <property type="match status" value="1"/>
</dbReference>
<keyword evidence="11" id="KW-1185">Reference proteome</keyword>
<evidence type="ECO:0000256" key="5">
    <source>
        <dbReference type="ARBA" id="ARBA00023288"/>
    </source>
</evidence>
<keyword evidence="6" id="KW-0636">Prenylation</keyword>
<protein>
    <recommendedName>
        <fullName evidence="9">Longin domain-containing protein</fullName>
    </recommendedName>
</protein>
<dbReference type="SMART" id="SM01270">
    <property type="entry name" value="Longin"/>
    <property type="match status" value="1"/>
</dbReference>
<evidence type="ECO:0000256" key="4">
    <source>
        <dbReference type="ARBA" id="ARBA00023139"/>
    </source>
</evidence>
<feature type="domain" description="Longin" evidence="9">
    <location>
        <begin position="21"/>
        <end position="79"/>
    </location>
</feature>
<keyword evidence="4" id="KW-0564">Palmitate</keyword>
<evidence type="ECO:0000313" key="10">
    <source>
        <dbReference type="EMBL" id="MBA0681212.1"/>
    </source>
</evidence>
<name>A0A7J8X1W8_GOSAI</name>
<dbReference type="PANTHER" id="PTHR45806:SF1">
    <property type="entry name" value="SYNAPTOBREVIN HOMOLOG YKT6"/>
    <property type="match status" value="1"/>
</dbReference>
<organism evidence="10 11">
    <name type="scientific">Gossypium aridum</name>
    <name type="common">American cotton</name>
    <name type="synonym">Erioxylum aridum</name>
    <dbReference type="NCBI Taxonomy" id="34290"/>
    <lineage>
        <taxon>Eukaryota</taxon>
        <taxon>Viridiplantae</taxon>
        <taxon>Streptophyta</taxon>
        <taxon>Embryophyta</taxon>
        <taxon>Tracheophyta</taxon>
        <taxon>Spermatophyta</taxon>
        <taxon>Magnoliopsida</taxon>
        <taxon>eudicotyledons</taxon>
        <taxon>Gunneridae</taxon>
        <taxon>Pentapetalae</taxon>
        <taxon>rosids</taxon>
        <taxon>malvids</taxon>
        <taxon>Malvales</taxon>
        <taxon>Malvaceae</taxon>
        <taxon>Malvoideae</taxon>
        <taxon>Gossypium</taxon>
    </lineage>
</organism>
<evidence type="ECO:0000259" key="9">
    <source>
        <dbReference type="PROSITE" id="PS50859"/>
    </source>
</evidence>
<evidence type="ECO:0000256" key="3">
    <source>
        <dbReference type="ARBA" id="ARBA00023136"/>
    </source>
</evidence>
<dbReference type="CDD" id="cd14824">
    <property type="entry name" value="Longin"/>
    <property type="match status" value="1"/>
</dbReference>
<feature type="chain" id="PRO_5029731826" description="Longin domain-containing protein" evidence="8">
    <location>
        <begin position="27"/>
        <end position="124"/>
    </location>
</feature>
<dbReference type="Proteomes" id="UP000593577">
    <property type="component" value="Unassembled WGS sequence"/>
</dbReference>
<accession>A0A7J8X1W8</accession>
<keyword evidence="3" id="KW-0472">Membrane</keyword>
<dbReference type="PANTHER" id="PTHR45806">
    <property type="entry name" value="SYNAPTOBREVIN HOMOLOG YKT6"/>
    <property type="match status" value="1"/>
</dbReference>
<keyword evidence="8" id="KW-0732">Signal</keyword>
<evidence type="ECO:0000256" key="8">
    <source>
        <dbReference type="SAM" id="SignalP"/>
    </source>
</evidence>